<dbReference type="InterPro" id="IPR000700">
    <property type="entry name" value="PAS-assoc_C"/>
</dbReference>
<dbReference type="Pfam" id="PF00989">
    <property type="entry name" value="PAS"/>
    <property type="match status" value="1"/>
</dbReference>
<dbReference type="CDD" id="cd00130">
    <property type="entry name" value="PAS"/>
    <property type="match status" value="2"/>
</dbReference>
<evidence type="ECO:0000256" key="8">
    <source>
        <dbReference type="ARBA" id="ARBA00022679"/>
    </source>
</evidence>
<evidence type="ECO:0000259" key="17">
    <source>
        <dbReference type="PROSITE" id="PS50113"/>
    </source>
</evidence>
<dbReference type="SMART" id="SM00911">
    <property type="entry name" value="HWE_HK"/>
    <property type="match status" value="1"/>
</dbReference>
<evidence type="ECO:0000313" key="19">
    <source>
        <dbReference type="Proteomes" id="UP001596303"/>
    </source>
</evidence>
<dbReference type="InterPro" id="IPR011102">
    <property type="entry name" value="Sig_transdc_His_kinase_HWE"/>
</dbReference>
<feature type="domain" description="PAC" evidence="17">
    <location>
        <begin position="206"/>
        <end position="260"/>
    </location>
</feature>
<comment type="caution">
    <text evidence="18">The sequence shown here is derived from an EMBL/GenBank/DDBJ whole genome shotgun (WGS) entry which is preliminary data.</text>
</comment>
<keyword evidence="4" id="KW-0597">Phosphoprotein</keyword>
<dbReference type="SMART" id="SM00086">
    <property type="entry name" value="PAC"/>
    <property type="match status" value="2"/>
</dbReference>
<keyword evidence="14" id="KW-0843">Virulence</keyword>
<comment type="catalytic activity">
    <reaction evidence="1">
        <text>ATP + protein L-histidine = ADP + protein N-phospho-L-histidine.</text>
        <dbReference type="EC" id="2.7.13.3"/>
    </reaction>
</comment>
<dbReference type="Pfam" id="PF08447">
    <property type="entry name" value="PAS_3"/>
    <property type="match status" value="1"/>
</dbReference>
<name>A0ABW1S850_9PROT</name>
<evidence type="ECO:0000256" key="12">
    <source>
        <dbReference type="ARBA" id="ARBA00022840"/>
    </source>
</evidence>
<dbReference type="SMART" id="SM00091">
    <property type="entry name" value="PAS"/>
    <property type="match status" value="2"/>
</dbReference>
<feature type="domain" description="PAS" evidence="16">
    <location>
        <begin position="135"/>
        <end position="205"/>
    </location>
</feature>
<evidence type="ECO:0000256" key="14">
    <source>
        <dbReference type="ARBA" id="ARBA00023026"/>
    </source>
</evidence>
<keyword evidence="9" id="KW-0677">Repeat</keyword>
<gene>
    <name evidence="18" type="ORF">ACFQDM_06030</name>
</gene>
<dbReference type="Proteomes" id="UP001596303">
    <property type="component" value="Unassembled WGS sequence"/>
</dbReference>
<evidence type="ECO:0000256" key="6">
    <source>
        <dbReference type="ARBA" id="ARBA00022630"/>
    </source>
</evidence>
<keyword evidence="8 18" id="KW-0808">Transferase</keyword>
<evidence type="ECO:0000256" key="15">
    <source>
        <dbReference type="ARBA" id="ARBA00023170"/>
    </source>
</evidence>
<evidence type="ECO:0000256" key="10">
    <source>
        <dbReference type="ARBA" id="ARBA00022741"/>
    </source>
</evidence>
<protein>
    <recommendedName>
        <fullName evidence="2">histidine kinase</fullName>
        <ecNumber evidence="2">2.7.13.3</ecNumber>
    </recommendedName>
</protein>
<evidence type="ECO:0000256" key="7">
    <source>
        <dbReference type="ARBA" id="ARBA00022643"/>
    </source>
</evidence>
<dbReference type="PANTHER" id="PTHR41523">
    <property type="entry name" value="TWO-COMPONENT SYSTEM SENSOR PROTEIN"/>
    <property type="match status" value="1"/>
</dbReference>
<keyword evidence="7" id="KW-0288">FMN</keyword>
<dbReference type="InterPro" id="IPR001610">
    <property type="entry name" value="PAC"/>
</dbReference>
<proteinExistence type="predicted"/>
<evidence type="ECO:0000256" key="2">
    <source>
        <dbReference type="ARBA" id="ARBA00012438"/>
    </source>
</evidence>
<keyword evidence="10" id="KW-0547">Nucleotide-binding</keyword>
<keyword evidence="3" id="KW-0600">Photoreceptor protein</keyword>
<dbReference type="GO" id="GO:0004673">
    <property type="term" value="F:protein histidine kinase activity"/>
    <property type="evidence" value="ECO:0007669"/>
    <property type="project" value="UniProtKB-EC"/>
</dbReference>
<accession>A0ABW1S850</accession>
<evidence type="ECO:0000256" key="1">
    <source>
        <dbReference type="ARBA" id="ARBA00000085"/>
    </source>
</evidence>
<dbReference type="Gene3D" id="3.30.450.20">
    <property type="entry name" value="PAS domain"/>
    <property type="match status" value="2"/>
</dbReference>
<reference evidence="19" key="1">
    <citation type="journal article" date="2019" name="Int. J. Syst. Evol. Microbiol.">
        <title>The Global Catalogue of Microorganisms (GCM) 10K type strain sequencing project: providing services to taxonomists for standard genome sequencing and annotation.</title>
        <authorList>
            <consortium name="The Broad Institute Genomics Platform"/>
            <consortium name="The Broad Institute Genome Sequencing Center for Infectious Disease"/>
            <person name="Wu L."/>
            <person name="Ma J."/>
        </authorList>
    </citation>
    <scope>NUCLEOTIDE SEQUENCE [LARGE SCALE GENOMIC DNA]</scope>
    <source>
        <strain evidence="19">CGMCC-1.15741</strain>
    </source>
</reference>
<dbReference type="SUPFAM" id="SSF55785">
    <property type="entry name" value="PYP-like sensor domain (PAS domain)"/>
    <property type="match status" value="2"/>
</dbReference>
<keyword evidence="12" id="KW-0067">ATP-binding</keyword>
<dbReference type="RefSeq" id="WP_377376800.1">
    <property type="nucleotide sequence ID" value="NZ_JBHSSW010000005.1"/>
</dbReference>
<evidence type="ECO:0000256" key="11">
    <source>
        <dbReference type="ARBA" id="ARBA00022777"/>
    </source>
</evidence>
<organism evidence="18 19">
    <name type="scientific">Ponticaulis profundi</name>
    <dbReference type="NCBI Taxonomy" id="2665222"/>
    <lineage>
        <taxon>Bacteria</taxon>
        <taxon>Pseudomonadati</taxon>
        <taxon>Pseudomonadota</taxon>
        <taxon>Alphaproteobacteria</taxon>
        <taxon>Hyphomonadales</taxon>
        <taxon>Hyphomonadaceae</taxon>
        <taxon>Ponticaulis</taxon>
    </lineage>
</organism>
<dbReference type="Gene3D" id="3.30.565.10">
    <property type="entry name" value="Histidine kinase-like ATPase, C-terminal domain"/>
    <property type="match status" value="1"/>
</dbReference>
<feature type="domain" description="PAS" evidence="16">
    <location>
        <begin position="9"/>
        <end position="78"/>
    </location>
</feature>
<dbReference type="EC" id="2.7.13.3" evidence="2"/>
<evidence type="ECO:0000313" key="18">
    <source>
        <dbReference type="EMBL" id="MFC6197627.1"/>
    </source>
</evidence>
<keyword evidence="11 18" id="KW-0418">Kinase</keyword>
<dbReference type="InterPro" id="IPR036890">
    <property type="entry name" value="HATPase_C_sf"/>
</dbReference>
<dbReference type="Pfam" id="PF07536">
    <property type="entry name" value="HWE_HK"/>
    <property type="match status" value="1"/>
</dbReference>
<evidence type="ECO:0000259" key="16">
    <source>
        <dbReference type="PROSITE" id="PS50112"/>
    </source>
</evidence>
<evidence type="ECO:0000256" key="13">
    <source>
        <dbReference type="ARBA" id="ARBA00022991"/>
    </source>
</evidence>
<keyword evidence="15" id="KW-0675">Receptor</keyword>
<dbReference type="PROSITE" id="PS50112">
    <property type="entry name" value="PAS"/>
    <property type="match status" value="2"/>
</dbReference>
<dbReference type="InterPro" id="IPR013655">
    <property type="entry name" value="PAS_fold_3"/>
</dbReference>
<evidence type="ECO:0000256" key="4">
    <source>
        <dbReference type="ARBA" id="ARBA00022553"/>
    </source>
</evidence>
<dbReference type="PANTHER" id="PTHR41523:SF8">
    <property type="entry name" value="ETHYLENE RESPONSE SENSOR PROTEIN"/>
    <property type="match status" value="1"/>
</dbReference>
<evidence type="ECO:0000256" key="3">
    <source>
        <dbReference type="ARBA" id="ARBA00022543"/>
    </source>
</evidence>
<dbReference type="InterPro" id="IPR035965">
    <property type="entry name" value="PAS-like_dom_sf"/>
</dbReference>
<evidence type="ECO:0000256" key="9">
    <source>
        <dbReference type="ARBA" id="ARBA00022737"/>
    </source>
</evidence>
<keyword evidence="13" id="KW-0157">Chromophore</keyword>
<keyword evidence="19" id="KW-1185">Reference proteome</keyword>
<dbReference type="PROSITE" id="PS50113">
    <property type="entry name" value="PAC"/>
    <property type="match status" value="2"/>
</dbReference>
<keyword evidence="6" id="KW-0285">Flavoprotein</keyword>
<dbReference type="NCBIfam" id="TIGR00229">
    <property type="entry name" value="sensory_box"/>
    <property type="match status" value="2"/>
</dbReference>
<evidence type="ECO:0000256" key="5">
    <source>
        <dbReference type="ARBA" id="ARBA00022606"/>
    </source>
</evidence>
<dbReference type="InterPro" id="IPR013767">
    <property type="entry name" value="PAS_fold"/>
</dbReference>
<feature type="domain" description="PAC" evidence="17">
    <location>
        <begin position="82"/>
        <end position="134"/>
    </location>
</feature>
<keyword evidence="5" id="KW-0716">Sensory transduction</keyword>
<sequence>MVFSRAGAPDAWLKAIIQSSNDAIISKTLDGIITSWNPAAQRIFGYTEEEMVGTSIRKLVPERLQHEEDEILAAIHRNEQVPHFETFRLHKSGREVPITVTISPIRDDTGAVIGASKIARDSTPDIEARRRILESETRFQTLADNISQLAWMADETGWIFWYNKRWFDYTGTTLEDMEGWGWKKVHHPDFVDDVAERIQHSWDTGEDWEDTFPLRGKDGEFRWFLSRAHPIRDKNGRILRWFGTNTDITEEKERQEQIKFLMHEVNHRSKNMLALVQGIARQTSKGGNEAFLKAFSSRIRSLSASQGLLLEEGWKGASIRSLIRSQLGHLEDLMDERIHIDGKSVNIDAASAQTLGMVLHELSTNAGKYGALSNDSGEVHIKWELVPSGSEKGDQLSLSWTESGGPPVTPPDHKGFGTVVIERMCRSAFGGDVILDYRPEGLHWSLLGAPGKGLAPDPSEADNLLQL</sequence>
<dbReference type="EMBL" id="JBHSSW010000005">
    <property type="protein sequence ID" value="MFC6197627.1"/>
    <property type="molecule type" value="Genomic_DNA"/>
</dbReference>
<dbReference type="InterPro" id="IPR000014">
    <property type="entry name" value="PAS"/>
</dbReference>